<evidence type="ECO:0000313" key="3">
    <source>
        <dbReference type="EMBL" id="ULU08171.1"/>
    </source>
</evidence>
<reference evidence="3 4" key="1">
    <citation type="submission" date="2022-05" db="EMBL/GenBank/DDBJ databases">
        <title>Chromosome-level reference genomes for two strains of Caenorhabditis briggsae: an improved platform for comparative genomics.</title>
        <authorList>
            <person name="Stevens L."/>
            <person name="Andersen E.C."/>
        </authorList>
    </citation>
    <scope>NUCLEOTIDE SEQUENCE [LARGE SCALE GENOMIC DNA]</scope>
    <source>
        <strain evidence="3">QX1410_ONT</strain>
        <tissue evidence="3">Whole-organism</tissue>
    </source>
</reference>
<accession>A0AAE9DPM8</accession>
<name>A0AAE9DPM8_CAEBR</name>
<feature type="region of interest" description="Disordered" evidence="2">
    <location>
        <begin position="678"/>
        <end position="707"/>
    </location>
</feature>
<gene>
    <name evidence="3" type="ORF">L3Y34_019344</name>
</gene>
<feature type="compositionally biased region" description="Polar residues" evidence="2">
    <location>
        <begin position="681"/>
        <end position="697"/>
    </location>
</feature>
<organism evidence="3 4">
    <name type="scientific">Caenorhabditis briggsae</name>
    <dbReference type="NCBI Taxonomy" id="6238"/>
    <lineage>
        <taxon>Eukaryota</taxon>
        <taxon>Metazoa</taxon>
        <taxon>Ecdysozoa</taxon>
        <taxon>Nematoda</taxon>
        <taxon>Chromadorea</taxon>
        <taxon>Rhabditida</taxon>
        <taxon>Rhabditina</taxon>
        <taxon>Rhabditomorpha</taxon>
        <taxon>Rhabditoidea</taxon>
        <taxon>Rhabditidae</taxon>
        <taxon>Peloderinae</taxon>
        <taxon>Caenorhabditis</taxon>
    </lineage>
</organism>
<feature type="region of interest" description="Disordered" evidence="2">
    <location>
        <begin position="1055"/>
        <end position="1092"/>
    </location>
</feature>
<feature type="compositionally biased region" description="Low complexity" evidence="2">
    <location>
        <begin position="1179"/>
        <end position="1190"/>
    </location>
</feature>
<evidence type="ECO:0000256" key="2">
    <source>
        <dbReference type="SAM" id="MobiDB-lite"/>
    </source>
</evidence>
<keyword evidence="1" id="KW-0175">Coiled coil</keyword>
<feature type="coiled-coil region" evidence="1">
    <location>
        <begin position="343"/>
        <end position="384"/>
    </location>
</feature>
<sequence>METTIQPLPPLTLPAREERRGPEGFRPPQPGRMEQFGGSEVNGSAFSVPAKGGGLGGLKNPEGGFGPFGGFGAFNVPLPIPPHLESTRSFGEMPLPKHFGIANDPKFLPPLHHQGPGGFQKPLPPMTLSPMNQSGAENPTNPPLKVRIKMPPVVALPDLRAPEEDPDILIIEPTPKSNAVHKTALQRVLEETNNVPETKELLPILLHRVPESKTHAMKFKTTCDAFVTSQPLPEDPSFQNTVVRNREAIKENETAISRGPSVLLDALRLPPSTPSTIHRLPSTLRSTDANNNKKGHQKLLYKEMRYLRTSITQLQQKVQIQSISHIKEKEAWEESDKQKSLAIEVALNKISKLEADNKALQNFNKELKQKIENQKSDEASLKRKSINDVADSLLKKKRETKSPEEKEEAEVIKTFLASQTNPFKNDKSSETVTSLKDIPPVFPLILPNLILVPEGPIPGYSEKHLKKLHAAQKRCFYAPAYKYPNIAKKYLFWYNRILGLPQVCEKAPNVHEIRMQLLEESVVLLEQWPSTRIDSEARMMKALIDEEYEEQLRKGWCMHNFLKELEAKRRFKRQQRELMGEPAEEHPPALTGDMVIGKVGFEGVTWSPRPDCPYEYKGPNPLPLRNRIDQEDMSMDFSNQPAPQEQGTPEVLRTHSQEEIQEHYRMLGIPMEQKIARTDKNGSSGTDASESGAQTRQGPIGSGSEDLFVTMGDFFENVQTDFGGHNMESMDKVTPMEMDFGSAQGTGNPSTSEPVRGAPIYGGPPQSASARKPAPLNLGGPMRYDLYEPRSSGSKRGGPTTYSQFREGQPAPTPPIHTPASMDIGRPMSAKSGSTFVRLTATPIRDPIQPSGPTTGALSVVSMSCTSGPDGAGASQDPEPARSHLENMILQLERGYRERLHKKDLEIGILRTSNNFLHKALKEKNDHCAQFHSSMTTISTPGSSGTNSPMISAKPTMSFENALAIFQEWMKNTKPLIERNMGIDFKKYVFNPYGSQDIPQSVLVVSTGAHLYRQANEFESLSVEQQTKWNACAQLLTKYQWELSGLGLIQPMTVEQKTQKDSEKRMGRKRGGSSGEQGLVGHHVPQHHHHQGDVDAYVIRLADDVQRYKGLFEETSVRNGELKATVNLNRLELDAKDRVIAEKDRMIEGQRRRIEALEGRQHNETDVFILREIRRQAAAEAAGGPRSGSPPGSPMLPAFLYEPSTPRGASRAAPPAPQAAVPRAEDAAAVAHQDVVPQNRRIKRELADQEEKEVVLTRHREPTRDMNEAFERTVQQWMQWEHREEEIEDVDLGVFLFNLEERSYIPQQKRKAARNMDLFKIMHKIRKPNFHMNLAEVWQNVTQHERKVWSERCARVKQLQKEQIQKGWIFAQNVHKIKGEPLGSYFPLVIIMQNSQPGSFMGQVQWQCQQQQRQQQGTGHWEQLNQRFQNGYVGNQAPEMDLVHKMVIEIEGWKQHCAALYQEKEQFKAENQNLKMENQKLKDEAFQKNQAFEDMKLRLNKVFMKSEEENHELKNLREANDFEIVLVKRIKDLEAREGPISSEDAPTLEDIVDSVIDNKELIVKRHHDPIRDEENDFKTAVENWKNWNGRFETVEGVDLRLFLFNPDNTQARFPQTVKKATRNMDLFKIMFRHSNPHSRVNPNEVWNQVNHKSEWSRKCAKVKELQKFQEAKRWIRPQTLYKIKKEPAH</sequence>
<feature type="compositionally biased region" description="Low complexity" evidence="2">
    <location>
        <begin position="1206"/>
        <end position="1224"/>
    </location>
</feature>
<feature type="region of interest" description="Disordered" evidence="2">
    <location>
        <begin position="1179"/>
        <end position="1224"/>
    </location>
</feature>
<feature type="compositionally biased region" description="Polar residues" evidence="2">
    <location>
        <begin position="743"/>
        <end position="753"/>
    </location>
</feature>
<feature type="region of interest" description="Disordered" evidence="2">
    <location>
        <begin position="737"/>
        <end position="820"/>
    </location>
</feature>
<dbReference type="EMBL" id="CP090892">
    <property type="protein sequence ID" value="ULU08171.1"/>
    <property type="molecule type" value="Genomic_DNA"/>
</dbReference>
<evidence type="ECO:0000256" key="1">
    <source>
        <dbReference type="SAM" id="Coils"/>
    </source>
</evidence>
<feature type="region of interest" description="Disordered" evidence="2">
    <location>
        <begin position="1"/>
        <end position="39"/>
    </location>
</feature>
<proteinExistence type="predicted"/>
<evidence type="ECO:0000313" key="4">
    <source>
        <dbReference type="Proteomes" id="UP000827892"/>
    </source>
</evidence>
<dbReference type="Proteomes" id="UP000827892">
    <property type="component" value="Chromosome II"/>
</dbReference>
<feature type="coiled-coil region" evidence="1">
    <location>
        <begin position="1457"/>
        <end position="1491"/>
    </location>
</feature>
<protein>
    <submittedName>
        <fullName evidence="3">Uncharacterized protein</fullName>
    </submittedName>
</protein>